<gene>
    <name evidence="1" type="ORF">KY290_035641</name>
</gene>
<proteinExistence type="predicted"/>
<evidence type="ECO:0000313" key="1">
    <source>
        <dbReference type="EMBL" id="KAH0736936.1"/>
    </source>
</evidence>
<dbReference type="EMBL" id="JAIVGD010000028">
    <property type="protein sequence ID" value="KAH0736936.1"/>
    <property type="molecule type" value="Genomic_DNA"/>
</dbReference>
<organism evidence="1 2">
    <name type="scientific">Solanum tuberosum</name>
    <name type="common">Potato</name>
    <dbReference type="NCBI Taxonomy" id="4113"/>
    <lineage>
        <taxon>Eukaryota</taxon>
        <taxon>Viridiplantae</taxon>
        <taxon>Streptophyta</taxon>
        <taxon>Embryophyta</taxon>
        <taxon>Tracheophyta</taxon>
        <taxon>Spermatophyta</taxon>
        <taxon>Magnoliopsida</taxon>
        <taxon>eudicotyledons</taxon>
        <taxon>Gunneridae</taxon>
        <taxon>Pentapetalae</taxon>
        <taxon>asterids</taxon>
        <taxon>lamiids</taxon>
        <taxon>Solanales</taxon>
        <taxon>Solanaceae</taxon>
        <taxon>Solanoideae</taxon>
        <taxon>Solaneae</taxon>
        <taxon>Solanum</taxon>
    </lineage>
</organism>
<name>A0ABQ7TS09_SOLTU</name>
<accession>A0ABQ7TS09</accession>
<reference evidence="1 2" key="1">
    <citation type="journal article" date="2021" name="bioRxiv">
        <title>Chromosome-scale and haplotype-resolved genome assembly of a tetraploid potato cultivar.</title>
        <authorList>
            <person name="Sun H."/>
            <person name="Jiao W.-B."/>
            <person name="Krause K."/>
            <person name="Campoy J.A."/>
            <person name="Goel M."/>
            <person name="Folz-Donahue K."/>
            <person name="Kukat C."/>
            <person name="Huettel B."/>
            <person name="Schneeberger K."/>
        </authorList>
    </citation>
    <scope>NUCLEOTIDE SEQUENCE [LARGE SCALE GENOMIC DNA]</scope>
    <source>
        <strain evidence="1">SolTubOtavaFocal</strain>
        <tissue evidence="1">Leaves</tissue>
    </source>
</reference>
<sequence>MEMLEKLDAALDSLKRELFGQVLEKLEKRVEKGSKLALPTPNFSKKIEKLQVERKELEALS</sequence>
<dbReference type="Proteomes" id="UP000826656">
    <property type="component" value="Unassembled WGS sequence"/>
</dbReference>
<evidence type="ECO:0000313" key="2">
    <source>
        <dbReference type="Proteomes" id="UP000826656"/>
    </source>
</evidence>
<protein>
    <submittedName>
        <fullName evidence="1">Uncharacterized protein</fullName>
    </submittedName>
</protein>
<keyword evidence="2" id="KW-1185">Reference proteome</keyword>
<comment type="caution">
    <text evidence="1">The sequence shown here is derived from an EMBL/GenBank/DDBJ whole genome shotgun (WGS) entry which is preliminary data.</text>
</comment>